<dbReference type="SUPFAM" id="SSF50952">
    <property type="entry name" value="Soluble quinoprotein glucose dehydrogenase"/>
    <property type="match status" value="1"/>
</dbReference>
<protein>
    <submittedName>
        <fullName evidence="4">PQQ-dependent sugar dehydrogenase</fullName>
    </submittedName>
</protein>
<evidence type="ECO:0000313" key="4">
    <source>
        <dbReference type="EMBL" id="NMR20653.1"/>
    </source>
</evidence>
<feature type="compositionally biased region" description="Polar residues" evidence="1">
    <location>
        <begin position="40"/>
        <end position="55"/>
    </location>
</feature>
<dbReference type="PANTHER" id="PTHR19328:SF13">
    <property type="entry name" value="HIPL1 PROTEIN"/>
    <property type="match status" value="1"/>
</dbReference>
<keyword evidence="2" id="KW-0732">Signal</keyword>
<dbReference type="PANTHER" id="PTHR19328">
    <property type="entry name" value="HEDGEHOG-INTERACTING PROTEIN"/>
    <property type="match status" value="1"/>
</dbReference>
<feature type="chain" id="PRO_5038481609" evidence="2">
    <location>
        <begin position="27"/>
        <end position="428"/>
    </location>
</feature>
<sequence>MRRPRRPPARPSVPGVGALACILVLAGCTGADPGAARTPTVATDQPTDRSTSQPSAGAGTGPTPSAVTAIPTVAVTGVSDVVTGLDAPWGVAFLADGRALVTLRDAARVVVIDAPAPGAAATFLTGPGADALAGTTTVRGEGGLLGIAVAPESGPRAGDVYLYRTTADGNEVVRATLDAAPGSAPVLGELEPVLTGIPSSGNHNGGRLAFGPDGFLYVTTGDAGRPERSQDPTSLGGKILRLTVDGAPAPGNPTPGSPVWSLGHRNVQGLGWAPDGRMFASEFGQSTLDELNEILPGANYGWPEVEGTGGADAAARGFTDPLATWATSDASPSGLAVTAEGVYLAGLRGARLWRVPLTQDGVGEPQALLAGELGRLRAVEPAPDGGLWVVTNNTDGRGDPRPGDDRIVHVTVERADQAADVSGGTGAR</sequence>
<dbReference type="PROSITE" id="PS51257">
    <property type="entry name" value="PROKAR_LIPOPROTEIN"/>
    <property type="match status" value="1"/>
</dbReference>
<dbReference type="InterPro" id="IPR011041">
    <property type="entry name" value="Quinoprot_gluc/sorb_DH_b-prop"/>
</dbReference>
<evidence type="ECO:0000259" key="3">
    <source>
        <dbReference type="Pfam" id="PF07995"/>
    </source>
</evidence>
<dbReference type="Proteomes" id="UP000562124">
    <property type="component" value="Unassembled WGS sequence"/>
</dbReference>
<dbReference type="Gene3D" id="2.120.10.30">
    <property type="entry name" value="TolB, C-terminal domain"/>
    <property type="match status" value="1"/>
</dbReference>
<organism evidence="4 5">
    <name type="scientific">Cellulomonas fimi</name>
    <dbReference type="NCBI Taxonomy" id="1708"/>
    <lineage>
        <taxon>Bacteria</taxon>
        <taxon>Bacillati</taxon>
        <taxon>Actinomycetota</taxon>
        <taxon>Actinomycetes</taxon>
        <taxon>Micrococcales</taxon>
        <taxon>Cellulomonadaceae</taxon>
        <taxon>Cellulomonas</taxon>
    </lineage>
</organism>
<dbReference type="InterPro" id="IPR012938">
    <property type="entry name" value="Glc/Sorbosone_DH"/>
</dbReference>
<reference evidence="4 5" key="1">
    <citation type="submission" date="2020-04" db="EMBL/GenBank/DDBJ databases">
        <title>Sequencing and Assembly of C. fimi.</title>
        <authorList>
            <person name="Ramsey A.R."/>
        </authorList>
    </citation>
    <scope>NUCLEOTIDE SEQUENCE [LARGE SCALE GENOMIC DNA]</scope>
    <source>
        <strain evidence="4 5">SB</strain>
    </source>
</reference>
<feature type="signal peptide" evidence="2">
    <location>
        <begin position="1"/>
        <end position="26"/>
    </location>
</feature>
<dbReference type="AlphaFoldDB" id="A0A7Y0M072"/>
<evidence type="ECO:0000256" key="2">
    <source>
        <dbReference type="SAM" id="SignalP"/>
    </source>
</evidence>
<proteinExistence type="predicted"/>
<feature type="domain" description="Glucose/Sorbosone dehydrogenase" evidence="3">
    <location>
        <begin position="85"/>
        <end position="397"/>
    </location>
</feature>
<comment type="caution">
    <text evidence="4">The sequence shown here is derived from an EMBL/GenBank/DDBJ whole genome shotgun (WGS) entry which is preliminary data.</text>
</comment>
<feature type="region of interest" description="Disordered" evidence="1">
    <location>
        <begin position="36"/>
        <end position="66"/>
    </location>
</feature>
<gene>
    <name evidence="4" type="ORF">HIR71_10555</name>
</gene>
<dbReference type="InterPro" id="IPR011042">
    <property type="entry name" value="6-blade_b-propeller_TolB-like"/>
</dbReference>
<evidence type="ECO:0000313" key="5">
    <source>
        <dbReference type="Proteomes" id="UP000562124"/>
    </source>
</evidence>
<keyword evidence="5" id="KW-1185">Reference proteome</keyword>
<dbReference type="EMBL" id="JABCJJ010000015">
    <property type="protein sequence ID" value="NMR20653.1"/>
    <property type="molecule type" value="Genomic_DNA"/>
</dbReference>
<name>A0A7Y0M072_CELFI</name>
<accession>A0A7Y0M072</accession>
<dbReference type="RefSeq" id="WP_169325031.1">
    <property type="nucleotide sequence ID" value="NZ_JABCJJ010000015.1"/>
</dbReference>
<evidence type="ECO:0000256" key="1">
    <source>
        <dbReference type="SAM" id="MobiDB-lite"/>
    </source>
</evidence>
<dbReference type="Pfam" id="PF07995">
    <property type="entry name" value="GSDH"/>
    <property type="match status" value="1"/>
</dbReference>